<dbReference type="InterPro" id="IPR013096">
    <property type="entry name" value="Cupin_2"/>
</dbReference>
<keyword evidence="1" id="KW-0479">Metal-binding</keyword>
<dbReference type="InterPro" id="IPR051610">
    <property type="entry name" value="GPI/OXD"/>
</dbReference>
<dbReference type="SUPFAM" id="SSF51182">
    <property type="entry name" value="RmlC-like cupins"/>
    <property type="match status" value="1"/>
</dbReference>
<evidence type="ECO:0000256" key="1">
    <source>
        <dbReference type="ARBA" id="ARBA00022723"/>
    </source>
</evidence>
<dbReference type="PANTHER" id="PTHR35848">
    <property type="entry name" value="OXALATE-BINDING PROTEIN"/>
    <property type="match status" value="1"/>
</dbReference>
<accession>A0A4S8HWN9</accession>
<keyword evidence="2" id="KW-0812">Transmembrane</keyword>
<keyword evidence="2" id="KW-0472">Membrane</keyword>
<dbReference type="EMBL" id="STFF01000003">
    <property type="protein sequence ID" value="THU39661.1"/>
    <property type="molecule type" value="Genomic_DNA"/>
</dbReference>
<dbReference type="Proteomes" id="UP000306918">
    <property type="component" value="Unassembled WGS sequence"/>
</dbReference>
<feature type="domain" description="Cupin type-2" evidence="3">
    <location>
        <begin position="121"/>
        <end position="187"/>
    </location>
</feature>
<name>A0A4S8HWN9_9BACT</name>
<evidence type="ECO:0000256" key="2">
    <source>
        <dbReference type="SAM" id="Phobius"/>
    </source>
</evidence>
<proteinExistence type="predicted"/>
<protein>
    <submittedName>
        <fullName evidence="4">Cupin domain-containing protein</fullName>
    </submittedName>
</protein>
<dbReference type="PANTHER" id="PTHR35848:SF6">
    <property type="entry name" value="CUPIN TYPE-2 DOMAIN-CONTAINING PROTEIN"/>
    <property type="match status" value="1"/>
</dbReference>
<dbReference type="InterPro" id="IPR014710">
    <property type="entry name" value="RmlC-like_jellyroll"/>
</dbReference>
<sequence length="316" mass="34617">MTSVSHPQQTDGSFFISIAPLTSGNYSRIVIVDRIHNPSPSCFVIYRKLGLITNCCYIYGMKPIFLIIIVLASLFTQGQQGNVASKVFAWNDLIVAKDSSTYYMKMAHGPTATLADLEMLVVELDPGKSPHPALAHPDVEELIIVKEGNLKVVTKSNSTIIGAGGVALIMPGDAHTFENTGKVLTVYYVIRFKTKTPINIERGNQAGGSFAGDWDNWSVQENDKGERRAVFDRFTALFQKMELHVTSLNPGQVSHNPHKHPQEEIILVRKGTALVLLGDAAQKAAPGDLIFFSSGTQHALKNSGTTPLEYFALQFQ</sequence>
<keyword evidence="2" id="KW-1133">Transmembrane helix</keyword>
<evidence type="ECO:0000313" key="4">
    <source>
        <dbReference type="EMBL" id="THU39661.1"/>
    </source>
</evidence>
<dbReference type="GO" id="GO:0046872">
    <property type="term" value="F:metal ion binding"/>
    <property type="evidence" value="ECO:0007669"/>
    <property type="project" value="UniProtKB-KW"/>
</dbReference>
<dbReference type="Gene3D" id="2.60.120.10">
    <property type="entry name" value="Jelly Rolls"/>
    <property type="match status" value="1"/>
</dbReference>
<dbReference type="OrthoDB" id="1413132at2"/>
<keyword evidence="5" id="KW-1185">Reference proteome</keyword>
<evidence type="ECO:0000259" key="3">
    <source>
        <dbReference type="Pfam" id="PF07883"/>
    </source>
</evidence>
<feature type="domain" description="Cupin type-2" evidence="3">
    <location>
        <begin position="246"/>
        <end position="311"/>
    </location>
</feature>
<dbReference type="AlphaFoldDB" id="A0A4S8HWN9"/>
<organism evidence="4 5">
    <name type="scientific">Niastella caeni</name>
    <dbReference type="NCBI Taxonomy" id="2569763"/>
    <lineage>
        <taxon>Bacteria</taxon>
        <taxon>Pseudomonadati</taxon>
        <taxon>Bacteroidota</taxon>
        <taxon>Chitinophagia</taxon>
        <taxon>Chitinophagales</taxon>
        <taxon>Chitinophagaceae</taxon>
        <taxon>Niastella</taxon>
    </lineage>
</organism>
<comment type="caution">
    <text evidence="4">The sequence shown here is derived from an EMBL/GenBank/DDBJ whole genome shotgun (WGS) entry which is preliminary data.</text>
</comment>
<reference evidence="4 5" key="1">
    <citation type="submission" date="2019-04" db="EMBL/GenBank/DDBJ databases">
        <title>Niastella caeni sp. nov., isolated from activated sludge.</title>
        <authorList>
            <person name="Sheng M."/>
        </authorList>
    </citation>
    <scope>NUCLEOTIDE SEQUENCE [LARGE SCALE GENOMIC DNA]</scope>
    <source>
        <strain evidence="4 5">HX-2-15</strain>
    </source>
</reference>
<dbReference type="CDD" id="cd02209">
    <property type="entry name" value="cupin_XRE_C"/>
    <property type="match status" value="1"/>
</dbReference>
<gene>
    <name evidence="4" type="ORF">FAM09_14285</name>
</gene>
<evidence type="ECO:0000313" key="5">
    <source>
        <dbReference type="Proteomes" id="UP000306918"/>
    </source>
</evidence>
<dbReference type="InterPro" id="IPR011051">
    <property type="entry name" value="RmlC_Cupin_sf"/>
</dbReference>
<feature type="transmembrane region" description="Helical" evidence="2">
    <location>
        <begin position="56"/>
        <end position="75"/>
    </location>
</feature>
<dbReference type="Pfam" id="PF07883">
    <property type="entry name" value="Cupin_2"/>
    <property type="match status" value="2"/>
</dbReference>